<evidence type="ECO:0000313" key="1">
    <source>
        <dbReference type="EMBL" id="QBZ58820.1"/>
    </source>
</evidence>
<accession>A0A4P7ND62</accession>
<dbReference type="AlphaFoldDB" id="A0A4P7ND62"/>
<organism evidence="1 2">
    <name type="scientific">Pyricularia oryzae</name>
    <name type="common">Rice blast fungus</name>
    <name type="synonym">Magnaporthe oryzae</name>
    <dbReference type="NCBI Taxonomy" id="318829"/>
    <lineage>
        <taxon>Eukaryota</taxon>
        <taxon>Fungi</taxon>
        <taxon>Dikarya</taxon>
        <taxon>Ascomycota</taxon>
        <taxon>Pezizomycotina</taxon>
        <taxon>Sordariomycetes</taxon>
        <taxon>Sordariomycetidae</taxon>
        <taxon>Magnaporthales</taxon>
        <taxon>Pyriculariaceae</taxon>
        <taxon>Pyricularia</taxon>
    </lineage>
</organism>
<dbReference type="Proteomes" id="UP000294847">
    <property type="component" value="Chromosome 3"/>
</dbReference>
<protein>
    <submittedName>
        <fullName evidence="1">Uncharacterized protein</fullName>
    </submittedName>
</protein>
<gene>
    <name evidence="1" type="ORF">PoMZ_03778</name>
</gene>
<reference evidence="1 2" key="1">
    <citation type="journal article" date="2019" name="Mol. Biol. Evol.">
        <title>Blast fungal genomes show frequent chromosomal changes, gene gains and losses, and effector gene turnover.</title>
        <authorList>
            <person name="Gomez Luciano L.B."/>
            <person name="Jason Tsai I."/>
            <person name="Chuma I."/>
            <person name="Tosa Y."/>
            <person name="Chen Y.H."/>
            <person name="Li J.Y."/>
            <person name="Li M.Y."/>
            <person name="Jade Lu M.Y."/>
            <person name="Nakayashiki H."/>
            <person name="Li W.H."/>
        </authorList>
    </citation>
    <scope>NUCLEOTIDE SEQUENCE [LARGE SCALE GENOMIC DNA]</scope>
    <source>
        <strain evidence="1">MZ5-1-6</strain>
    </source>
</reference>
<proteinExistence type="predicted"/>
<sequence>MEIRFITLSSVAGMKSRGPNVRNGKRLRNSLEDCMHHYLHFCWSQMQAPRHLMIQFHRSSVVGPLKVVYHPQLAMLSP</sequence>
<name>A0A4P7ND62_PYROR</name>
<evidence type="ECO:0000313" key="2">
    <source>
        <dbReference type="Proteomes" id="UP000294847"/>
    </source>
</evidence>
<dbReference type="EMBL" id="CP034206">
    <property type="protein sequence ID" value="QBZ58820.1"/>
    <property type="molecule type" value="Genomic_DNA"/>
</dbReference>